<accession>A0A175YPP8</accession>
<dbReference type="PANTHER" id="PTHR46100">
    <property type="entry name" value="IMP2'P"/>
    <property type="match status" value="1"/>
</dbReference>
<feature type="domain" description="UspA" evidence="1">
    <location>
        <begin position="17"/>
        <end position="164"/>
    </location>
</feature>
<dbReference type="Gene3D" id="3.40.50.620">
    <property type="entry name" value="HUPs"/>
    <property type="match status" value="1"/>
</dbReference>
<dbReference type="AlphaFoldDB" id="A0A175YPP8"/>
<reference evidence="2" key="1">
    <citation type="journal article" date="2016" name="Nat. Genet.">
        <title>A high-quality carrot genome assembly provides new insights into carotenoid accumulation and asterid genome evolution.</title>
        <authorList>
            <person name="Iorizzo M."/>
            <person name="Ellison S."/>
            <person name="Senalik D."/>
            <person name="Zeng P."/>
            <person name="Satapoomin P."/>
            <person name="Huang J."/>
            <person name="Bowman M."/>
            <person name="Iovene M."/>
            <person name="Sanseverino W."/>
            <person name="Cavagnaro P."/>
            <person name="Yildiz M."/>
            <person name="Macko-Podgorni A."/>
            <person name="Moranska E."/>
            <person name="Grzebelus E."/>
            <person name="Grzebelus D."/>
            <person name="Ashrafi H."/>
            <person name="Zheng Z."/>
            <person name="Cheng S."/>
            <person name="Spooner D."/>
            <person name="Van Deynze A."/>
            <person name="Simon P."/>
        </authorList>
    </citation>
    <scope>NUCLEOTIDE SEQUENCE [LARGE SCALE GENOMIC DNA]</scope>
    <source>
        <tissue evidence="2">Leaf</tissue>
    </source>
</reference>
<dbReference type="PANTHER" id="PTHR46100:SF4">
    <property type="entry name" value="USPA DOMAIN-CONTAINING PROTEIN"/>
    <property type="match status" value="1"/>
</dbReference>
<dbReference type="OMA" id="AMHLWEE"/>
<dbReference type="EMBL" id="LNRQ01000008">
    <property type="protein sequence ID" value="KZM85579.1"/>
    <property type="molecule type" value="Genomic_DNA"/>
</dbReference>
<organism evidence="2">
    <name type="scientific">Daucus carota subsp. sativus</name>
    <name type="common">Carrot</name>
    <dbReference type="NCBI Taxonomy" id="79200"/>
    <lineage>
        <taxon>Eukaryota</taxon>
        <taxon>Viridiplantae</taxon>
        <taxon>Streptophyta</taxon>
        <taxon>Embryophyta</taxon>
        <taxon>Tracheophyta</taxon>
        <taxon>Spermatophyta</taxon>
        <taxon>Magnoliopsida</taxon>
        <taxon>eudicotyledons</taxon>
        <taxon>Gunneridae</taxon>
        <taxon>Pentapetalae</taxon>
        <taxon>asterids</taxon>
        <taxon>campanulids</taxon>
        <taxon>Apiales</taxon>
        <taxon>Apiaceae</taxon>
        <taxon>Apioideae</taxon>
        <taxon>Scandiceae</taxon>
        <taxon>Daucinae</taxon>
        <taxon>Daucus</taxon>
        <taxon>Daucus sect. Daucus</taxon>
    </lineage>
</organism>
<proteinExistence type="predicted"/>
<dbReference type="FunFam" id="3.40.50.620:FF:000206">
    <property type="entry name" value="Universal stress protein family protein"/>
    <property type="match status" value="1"/>
</dbReference>
<dbReference type="PRINTS" id="PR01438">
    <property type="entry name" value="UNVRSLSTRESS"/>
</dbReference>
<name>A0A175YPP8_DAUCS</name>
<dbReference type="InterPro" id="IPR006015">
    <property type="entry name" value="Universal_stress_UspA"/>
</dbReference>
<dbReference type="STRING" id="79200.A0A175YPP8"/>
<gene>
    <name evidence="2" type="ORF">DCAR_026999</name>
</gene>
<dbReference type="Pfam" id="PF00582">
    <property type="entry name" value="Usp"/>
    <property type="match status" value="1"/>
</dbReference>
<dbReference type="Gramene" id="KZM85579">
    <property type="protein sequence ID" value="KZM85579"/>
    <property type="gene ID" value="DCAR_026999"/>
</dbReference>
<dbReference type="CDD" id="cd23659">
    <property type="entry name" value="USP_At3g01520-like"/>
    <property type="match status" value="1"/>
</dbReference>
<dbReference type="InterPro" id="IPR014729">
    <property type="entry name" value="Rossmann-like_a/b/a_fold"/>
</dbReference>
<sequence length="168" mass="18625">MAGDESKESKEMKSADRRVGVAVDFSKGSMKAVQWLVDNIARKGDYIILLNIRPPGKYEDNQMQLWKASGSPLIPSKDMSDPDLMKKYGVKPDAETLDIVMKAASQKEIYWGDAREKLCDAVDDIPLDCLVIGNRGFGKIKRAIMGSVSNHVVNSAHCPVTVVKEQRE</sequence>
<comment type="caution">
    <text evidence="2">The sequence shown here is derived from an EMBL/GenBank/DDBJ whole genome shotgun (WGS) entry which is preliminary data.</text>
</comment>
<dbReference type="SUPFAM" id="SSF52402">
    <property type="entry name" value="Adenine nucleotide alpha hydrolases-like"/>
    <property type="match status" value="1"/>
</dbReference>
<protein>
    <recommendedName>
        <fullName evidence="1">UspA domain-containing protein</fullName>
    </recommendedName>
</protein>
<evidence type="ECO:0000259" key="1">
    <source>
        <dbReference type="Pfam" id="PF00582"/>
    </source>
</evidence>
<evidence type="ECO:0000313" key="2">
    <source>
        <dbReference type="EMBL" id="KZM85579.1"/>
    </source>
</evidence>
<dbReference type="InterPro" id="IPR006016">
    <property type="entry name" value="UspA"/>
</dbReference>